<dbReference type="AlphaFoldDB" id="A0A5C7GFP9"/>
<dbReference type="PANTHER" id="PTHR43544">
    <property type="entry name" value="SHORT-CHAIN DEHYDROGENASE/REDUCTASE"/>
    <property type="match status" value="1"/>
</dbReference>
<organism evidence="4 5">
    <name type="scientific">Seonamhaeicola maritimus</name>
    <dbReference type="NCBI Taxonomy" id="2591822"/>
    <lineage>
        <taxon>Bacteria</taxon>
        <taxon>Pseudomonadati</taxon>
        <taxon>Bacteroidota</taxon>
        <taxon>Flavobacteriia</taxon>
        <taxon>Flavobacteriales</taxon>
        <taxon>Flavobacteriaceae</taxon>
    </lineage>
</organism>
<dbReference type="Gene3D" id="3.40.50.720">
    <property type="entry name" value="NAD(P)-binding Rossmann-like Domain"/>
    <property type="match status" value="1"/>
</dbReference>
<accession>A0A5C7GFP9</accession>
<evidence type="ECO:0000313" key="4">
    <source>
        <dbReference type="EMBL" id="TXG35902.1"/>
    </source>
</evidence>
<dbReference type="GO" id="GO:0005737">
    <property type="term" value="C:cytoplasm"/>
    <property type="evidence" value="ECO:0007669"/>
    <property type="project" value="TreeGrafter"/>
</dbReference>
<keyword evidence="1" id="KW-0521">NADP</keyword>
<protein>
    <submittedName>
        <fullName evidence="4">SDR family NAD(P)-dependent oxidoreductase</fullName>
    </submittedName>
</protein>
<comment type="similarity">
    <text evidence="3">Belongs to the short-chain dehydrogenases/reductases (SDR) family.</text>
</comment>
<dbReference type="Proteomes" id="UP000321080">
    <property type="component" value="Unassembled WGS sequence"/>
</dbReference>
<dbReference type="EMBL" id="VRKQ01000014">
    <property type="protein sequence ID" value="TXG35902.1"/>
    <property type="molecule type" value="Genomic_DNA"/>
</dbReference>
<gene>
    <name evidence="4" type="ORF">FUA22_13920</name>
</gene>
<dbReference type="PRINTS" id="PR00081">
    <property type="entry name" value="GDHRDH"/>
</dbReference>
<evidence type="ECO:0000256" key="1">
    <source>
        <dbReference type="ARBA" id="ARBA00022857"/>
    </source>
</evidence>
<dbReference type="PRINTS" id="PR00080">
    <property type="entry name" value="SDRFAMILY"/>
</dbReference>
<evidence type="ECO:0000256" key="3">
    <source>
        <dbReference type="RuleBase" id="RU000363"/>
    </source>
</evidence>
<dbReference type="RefSeq" id="WP_147769208.1">
    <property type="nucleotide sequence ID" value="NZ_VRKQ01000014.1"/>
</dbReference>
<name>A0A5C7GFP9_9FLAO</name>
<proteinExistence type="inferred from homology"/>
<evidence type="ECO:0000256" key="2">
    <source>
        <dbReference type="ARBA" id="ARBA00023002"/>
    </source>
</evidence>
<dbReference type="PANTHER" id="PTHR43544:SF7">
    <property type="entry name" value="NADB-LER2"/>
    <property type="match status" value="1"/>
</dbReference>
<dbReference type="InterPro" id="IPR002347">
    <property type="entry name" value="SDR_fam"/>
</dbReference>
<dbReference type="SUPFAM" id="SSF51735">
    <property type="entry name" value="NAD(P)-binding Rossmann-fold domains"/>
    <property type="match status" value="1"/>
</dbReference>
<reference evidence="4 5" key="1">
    <citation type="submission" date="2019-08" db="EMBL/GenBank/DDBJ databases">
        <title>Seonamhaeicola sediminis sp. nov., isolated from marine sediment.</title>
        <authorList>
            <person name="Cao W.R."/>
        </authorList>
    </citation>
    <scope>NUCLEOTIDE SEQUENCE [LARGE SCALE GENOMIC DNA]</scope>
    <source>
        <strain evidence="4 5">1505</strain>
    </source>
</reference>
<dbReference type="InterPro" id="IPR051468">
    <property type="entry name" value="Fungal_SecMetab_SDRs"/>
</dbReference>
<sequence length="268" mass="29496">MFTFIYKNLKSLILSIALMFSLYSFSNSYELESESINTNEKTAIVTGSNRGMGLGWVQHFLSEGYTVVATARKPDMATELQNLKKKYKGKLFIQKLDVTSEEDQAELGEMLKKKNLKIDIAISNAGVTVQEDFGNWTVKGFEINFKVNTIGVALFAQTIAPYLKNGATLVNLSSGAGSITYQKKSSPLDAYRVSKAGVNMLTRNLSARLDDRQIIVVSITPGGVKTDMNPNGKLSVAEAIPIMYESISKLTMENSGTFINNKGKVMAW</sequence>
<keyword evidence="2" id="KW-0560">Oxidoreductase</keyword>
<comment type="caution">
    <text evidence="4">The sequence shown here is derived from an EMBL/GenBank/DDBJ whole genome shotgun (WGS) entry which is preliminary data.</text>
</comment>
<evidence type="ECO:0000313" key="5">
    <source>
        <dbReference type="Proteomes" id="UP000321080"/>
    </source>
</evidence>
<dbReference type="OrthoDB" id="5786478at2"/>
<dbReference type="Pfam" id="PF00106">
    <property type="entry name" value="adh_short"/>
    <property type="match status" value="1"/>
</dbReference>
<keyword evidence="5" id="KW-1185">Reference proteome</keyword>
<dbReference type="InterPro" id="IPR036291">
    <property type="entry name" value="NAD(P)-bd_dom_sf"/>
</dbReference>
<dbReference type="GO" id="GO:0016491">
    <property type="term" value="F:oxidoreductase activity"/>
    <property type="evidence" value="ECO:0007669"/>
    <property type="project" value="UniProtKB-KW"/>
</dbReference>